<protein>
    <submittedName>
        <fullName evidence="1">Uncharacterized protein</fullName>
    </submittedName>
</protein>
<proteinExistence type="predicted"/>
<gene>
    <name evidence="1" type="ORF">PGTUg99_008164</name>
</gene>
<evidence type="ECO:0000313" key="1">
    <source>
        <dbReference type="EMBL" id="KAA1064290.1"/>
    </source>
</evidence>
<comment type="caution">
    <text evidence="1">The sequence shown here is derived from an EMBL/GenBank/DDBJ whole genome shotgun (WGS) entry which is preliminary data.</text>
</comment>
<dbReference type="Proteomes" id="UP000325313">
    <property type="component" value="Unassembled WGS sequence"/>
</dbReference>
<sequence>MRLKTPNTLFICFFVLQLIFTSRSWLKGLKLKGIGASGSAQKQVTSASEATGAASQSATLVKDDGYWFPLPEKDSMNSLKGYKESIGTAPMKNPSSNQMPFLRANNPEPAQDTEQLTNYYRSVSLEPSSWESTDPRKAFLEGMGKIAIQDQYHTSLIQLVFKRIWEKPDMTEGEVKQWLEVLAYYLEKDITTRDPTAKQIPVSILYGLHSLQLKYHQNGQLLPHIMATSAVVQGYLDRIKPTVNIKDIENVPWQKEMLFPSQGFSRQLGDMKSYQKLIPNDQDFKNSMDPNVRTSLQGLTALKEKLPSFSAHKRVLVLATFFQVLKANPHDAMAANLLREIHQSSPFHHEKKLITFILQHKPKKSQSRIPSTSSSSYQRIT</sequence>
<dbReference type="EMBL" id="VDEP01000513">
    <property type="protein sequence ID" value="KAA1064290.1"/>
    <property type="molecule type" value="Genomic_DNA"/>
</dbReference>
<evidence type="ECO:0000313" key="2">
    <source>
        <dbReference type="Proteomes" id="UP000325313"/>
    </source>
</evidence>
<name>A0A5B0LK85_PUCGR</name>
<dbReference type="AlphaFoldDB" id="A0A5B0LK85"/>
<organism evidence="1 2">
    <name type="scientific">Puccinia graminis f. sp. tritici</name>
    <dbReference type="NCBI Taxonomy" id="56615"/>
    <lineage>
        <taxon>Eukaryota</taxon>
        <taxon>Fungi</taxon>
        <taxon>Dikarya</taxon>
        <taxon>Basidiomycota</taxon>
        <taxon>Pucciniomycotina</taxon>
        <taxon>Pucciniomycetes</taxon>
        <taxon>Pucciniales</taxon>
        <taxon>Pucciniaceae</taxon>
        <taxon>Puccinia</taxon>
    </lineage>
</organism>
<reference evidence="1 2" key="1">
    <citation type="submission" date="2019-05" db="EMBL/GenBank/DDBJ databases">
        <title>Emergence of the Ug99 lineage of the wheat stem rust pathogen through somatic hybridization.</title>
        <authorList>
            <person name="Li F."/>
            <person name="Upadhyaya N.M."/>
            <person name="Sperschneider J."/>
            <person name="Matny O."/>
            <person name="Nguyen-Phuc H."/>
            <person name="Mago R."/>
            <person name="Raley C."/>
            <person name="Miller M.E."/>
            <person name="Silverstein K.A.T."/>
            <person name="Henningsen E."/>
            <person name="Hirsch C.D."/>
            <person name="Visser B."/>
            <person name="Pretorius Z.A."/>
            <person name="Steffenson B.J."/>
            <person name="Schwessinger B."/>
            <person name="Dodds P.N."/>
            <person name="Figueroa M."/>
        </authorList>
    </citation>
    <scope>NUCLEOTIDE SEQUENCE [LARGE SCALE GENOMIC DNA]</scope>
    <source>
        <strain evidence="1 2">Ug99</strain>
    </source>
</reference>
<accession>A0A5B0LK85</accession>